<accession>X0XPT6</accession>
<reference evidence="5" key="1">
    <citation type="journal article" date="2014" name="Front. Microbiol.">
        <title>High frequency of phylogenetically diverse reductive dehalogenase-homologous genes in deep subseafloor sedimentary metagenomes.</title>
        <authorList>
            <person name="Kawai M."/>
            <person name="Futagami T."/>
            <person name="Toyoda A."/>
            <person name="Takaki Y."/>
            <person name="Nishi S."/>
            <person name="Hori S."/>
            <person name="Arai W."/>
            <person name="Tsubouchi T."/>
            <person name="Morono Y."/>
            <person name="Uchiyama I."/>
            <person name="Ito T."/>
            <person name="Fujiyama A."/>
            <person name="Inagaki F."/>
            <person name="Takami H."/>
        </authorList>
    </citation>
    <scope>NUCLEOTIDE SEQUENCE</scope>
    <source>
        <strain evidence="5">Expedition CK06-06</strain>
    </source>
</reference>
<name>X0XPT6_9ZZZZ</name>
<feature type="domain" description="Solute-binding protein family 5" evidence="4">
    <location>
        <begin position="59"/>
        <end position="231"/>
    </location>
</feature>
<comment type="caution">
    <text evidence="5">The sequence shown here is derived from an EMBL/GenBank/DDBJ whole genome shotgun (WGS) entry which is preliminary data.</text>
</comment>
<dbReference type="GO" id="GO:1904680">
    <property type="term" value="F:peptide transmembrane transporter activity"/>
    <property type="evidence" value="ECO:0007669"/>
    <property type="project" value="TreeGrafter"/>
</dbReference>
<proteinExistence type="inferred from homology"/>
<keyword evidence="2" id="KW-0813">Transport</keyword>
<evidence type="ECO:0000256" key="2">
    <source>
        <dbReference type="ARBA" id="ARBA00022448"/>
    </source>
</evidence>
<evidence type="ECO:0000256" key="3">
    <source>
        <dbReference type="ARBA" id="ARBA00022729"/>
    </source>
</evidence>
<dbReference type="Gene3D" id="3.90.76.10">
    <property type="entry name" value="Dipeptide-binding Protein, Domain 1"/>
    <property type="match status" value="1"/>
</dbReference>
<dbReference type="Pfam" id="PF00496">
    <property type="entry name" value="SBP_bac_5"/>
    <property type="match status" value="1"/>
</dbReference>
<dbReference type="PANTHER" id="PTHR30290:SF9">
    <property type="entry name" value="OLIGOPEPTIDE-BINDING PROTEIN APPA"/>
    <property type="match status" value="1"/>
</dbReference>
<gene>
    <name evidence="5" type="ORF">S01H1_76595</name>
</gene>
<dbReference type="InterPro" id="IPR023765">
    <property type="entry name" value="SBP_5_CS"/>
</dbReference>
<feature type="non-terminal residue" evidence="5">
    <location>
        <position position="1"/>
    </location>
</feature>
<evidence type="ECO:0000259" key="4">
    <source>
        <dbReference type="Pfam" id="PF00496"/>
    </source>
</evidence>
<dbReference type="PANTHER" id="PTHR30290">
    <property type="entry name" value="PERIPLASMIC BINDING COMPONENT OF ABC TRANSPORTER"/>
    <property type="match status" value="1"/>
</dbReference>
<dbReference type="Gene3D" id="3.40.190.10">
    <property type="entry name" value="Periplasmic binding protein-like II"/>
    <property type="match status" value="1"/>
</dbReference>
<feature type="non-terminal residue" evidence="5">
    <location>
        <position position="236"/>
    </location>
</feature>
<organism evidence="5">
    <name type="scientific">marine sediment metagenome</name>
    <dbReference type="NCBI Taxonomy" id="412755"/>
    <lineage>
        <taxon>unclassified sequences</taxon>
        <taxon>metagenomes</taxon>
        <taxon>ecological metagenomes</taxon>
    </lineage>
</organism>
<evidence type="ECO:0000256" key="1">
    <source>
        <dbReference type="ARBA" id="ARBA00005695"/>
    </source>
</evidence>
<dbReference type="InterPro" id="IPR039424">
    <property type="entry name" value="SBP_5"/>
</dbReference>
<dbReference type="EMBL" id="BARS01051416">
    <property type="protein sequence ID" value="GAG45184.1"/>
    <property type="molecule type" value="Genomic_DNA"/>
</dbReference>
<dbReference type="PROSITE" id="PS01040">
    <property type="entry name" value="SBP_BACTERIAL_5"/>
    <property type="match status" value="1"/>
</dbReference>
<sequence>CRIVTEASGDYISGTSAGDAETLNWILAADSASFSYAGHTIDSLVTYDNEWHIQLRCAAKDVEVSEDGLVYTVTIRDDLKWSDGSKVTAEDYVYTLSNLMFSDWLNYTYQSDWQEEVNGETVFVTPKVANEVTFIITRQTVDPEFIYTVRGLTPYPKYIAIKYEGDAKAFIQAPEFNNLTYTGNLGPYKFVEWIRNDKYVVERNPEYYLGKDTGAPYFKQYIVKIFGTPATLHAAP</sequence>
<evidence type="ECO:0000313" key="5">
    <source>
        <dbReference type="EMBL" id="GAG45184.1"/>
    </source>
</evidence>
<keyword evidence="3" id="KW-0732">Signal</keyword>
<comment type="similarity">
    <text evidence="1">Belongs to the bacterial solute-binding protein 5 family.</text>
</comment>
<dbReference type="InterPro" id="IPR000914">
    <property type="entry name" value="SBP_5_dom"/>
</dbReference>
<dbReference type="SUPFAM" id="SSF53850">
    <property type="entry name" value="Periplasmic binding protein-like II"/>
    <property type="match status" value="1"/>
</dbReference>
<dbReference type="GO" id="GO:0015833">
    <property type="term" value="P:peptide transport"/>
    <property type="evidence" value="ECO:0007669"/>
    <property type="project" value="TreeGrafter"/>
</dbReference>
<protein>
    <recommendedName>
        <fullName evidence="4">Solute-binding protein family 5 domain-containing protein</fullName>
    </recommendedName>
</protein>
<dbReference type="AlphaFoldDB" id="X0XPT6"/>